<evidence type="ECO:0000313" key="4">
    <source>
        <dbReference type="WBParaSite" id="OFLC_0000648001-mRNA-1"/>
    </source>
</evidence>
<reference evidence="2 3" key="2">
    <citation type="submission" date="2018-11" db="EMBL/GenBank/DDBJ databases">
        <authorList>
            <consortium name="Pathogen Informatics"/>
        </authorList>
    </citation>
    <scope>NUCLEOTIDE SEQUENCE [LARGE SCALE GENOMIC DNA]</scope>
</reference>
<sequence length="188" mass="21382">MFTYSFQIEARSVGHLQKLNRGLENKIISLQQKLDFMTAENSRLWTISAEIDKMRAEMANLETERCVLLSSKAHAEDLEAKVKLLETSRKEEAAKNAKLEEQLQNTKDKLKMELEETIAKLNALNTKMSSLRAQFNNLTKQKKLVDAELAKERSRCLASEREISQMREQLLANANLLASPALSRTGSK</sequence>
<keyword evidence="3" id="KW-1185">Reference proteome</keyword>
<protein>
    <submittedName>
        <fullName evidence="4">Myosin_tail_1 domain-containing protein</fullName>
    </submittedName>
</protein>
<evidence type="ECO:0000313" key="3">
    <source>
        <dbReference type="Proteomes" id="UP000267606"/>
    </source>
</evidence>
<reference evidence="4" key="1">
    <citation type="submission" date="2016-06" db="UniProtKB">
        <authorList>
            <consortium name="WormBaseParasite"/>
        </authorList>
    </citation>
    <scope>IDENTIFICATION</scope>
</reference>
<keyword evidence="1" id="KW-0175">Coiled coil</keyword>
<dbReference type="WBParaSite" id="OFLC_0000648001-mRNA-1">
    <property type="protein sequence ID" value="OFLC_0000648001-mRNA-1"/>
    <property type="gene ID" value="OFLC_0000648001"/>
</dbReference>
<dbReference type="Proteomes" id="UP000267606">
    <property type="component" value="Unassembled WGS sequence"/>
</dbReference>
<gene>
    <name evidence="2" type="ORF">OFLC_LOCUS6481</name>
</gene>
<dbReference type="EMBL" id="UZAJ01006177">
    <property type="protein sequence ID" value="VDO46676.1"/>
    <property type="molecule type" value="Genomic_DNA"/>
</dbReference>
<organism evidence="4">
    <name type="scientific">Onchocerca flexuosa</name>
    <dbReference type="NCBI Taxonomy" id="387005"/>
    <lineage>
        <taxon>Eukaryota</taxon>
        <taxon>Metazoa</taxon>
        <taxon>Ecdysozoa</taxon>
        <taxon>Nematoda</taxon>
        <taxon>Chromadorea</taxon>
        <taxon>Rhabditida</taxon>
        <taxon>Spirurina</taxon>
        <taxon>Spiruromorpha</taxon>
        <taxon>Filarioidea</taxon>
        <taxon>Onchocercidae</taxon>
        <taxon>Onchocerca</taxon>
    </lineage>
</organism>
<accession>A0A183HG69</accession>
<dbReference type="AlphaFoldDB" id="A0A183HG69"/>
<name>A0A183HG69_9BILA</name>
<evidence type="ECO:0000256" key="1">
    <source>
        <dbReference type="SAM" id="Coils"/>
    </source>
</evidence>
<evidence type="ECO:0000313" key="2">
    <source>
        <dbReference type="EMBL" id="VDO46676.1"/>
    </source>
</evidence>
<dbReference type="STRING" id="387005.A0A183HG69"/>
<proteinExistence type="predicted"/>
<feature type="coiled-coil region" evidence="1">
    <location>
        <begin position="13"/>
        <end position="169"/>
    </location>
</feature>